<evidence type="ECO:0000256" key="7">
    <source>
        <dbReference type="ARBA" id="ARBA00023237"/>
    </source>
</evidence>
<evidence type="ECO:0000256" key="3">
    <source>
        <dbReference type="ARBA" id="ARBA00022452"/>
    </source>
</evidence>
<keyword evidence="10" id="KW-0732">Signal</keyword>
<feature type="domain" description="TonB-dependent receptor-like beta-barrel" evidence="11">
    <location>
        <begin position="395"/>
        <end position="837"/>
    </location>
</feature>
<dbReference type="GO" id="GO:0009279">
    <property type="term" value="C:cell outer membrane"/>
    <property type="evidence" value="ECO:0007669"/>
    <property type="project" value="UniProtKB-SubCell"/>
</dbReference>
<keyword evidence="2 8" id="KW-0813">Transport</keyword>
<dbReference type="SUPFAM" id="SSF49464">
    <property type="entry name" value="Carboxypeptidase regulatory domain-like"/>
    <property type="match status" value="1"/>
</dbReference>
<evidence type="ECO:0000259" key="12">
    <source>
        <dbReference type="Pfam" id="PF07715"/>
    </source>
</evidence>
<evidence type="ECO:0000256" key="2">
    <source>
        <dbReference type="ARBA" id="ARBA00022448"/>
    </source>
</evidence>
<organism evidence="13 14">
    <name type="scientific">Spirosoma sordidisoli</name>
    <dbReference type="NCBI Taxonomy" id="2502893"/>
    <lineage>
        <taxon>Bacteria</taxon>
        <taxon>Pseudomonadati</taxon>
        <taxon>Bacteroidota</taxon>
        <taxon>Cytophagia</taxon>
        <taxon>Cytophagales</taxon>
        <taxon>Cytophagaceae</taxon>
        <taxon>Spirosoma</taxon>
    </lineage>
</organism>
<evidence type="ECO:0000256" key="4">
    <source>
        <dbReference type="ARBA" id="ARBA00022692"/>
    </source>
</evidence>
<evidence type="ECO:0000256" key="6">
    <source>
        <dbReference type="ARBA" id="ARBA00023136"/>
    </source>
</evidence>
<evidence type="ECO:0000256" key="5">
    <source>
        <dbReference type="ARBA" id="ARBA00023077"/>
    </source>
</evidence>
<evidence type="ECO:0000256" key="9">
    <source>
        <dbReference type="RuleBase" id="RU003357"/>
    </source>
</evidence>
<evidence type="ECO:0000313" key="14">
    <source>
        <dbReference type="Proteomes" id="UP000290407"/>
    </source>
</evidence>
<protein>
    <submittedName>
        <fullName evidence="13">TonB-dependent receptor</fullName>
    </submittedName>
</protein>
<evidence type="ECO:0000313" key="13">
    <source>
        <dbReference type="EMBL" id="RYC67122.1"/>
    </source>
</evidence>
<keyword evidence="5 9" id="KW-0798">TonB box</keyword>
<dbReference type="InterPro" id="IPR008969">
    <property type="entry name" value="CarboxyPept-like_regulatory"/>
</dbReference>
<reference evidence="13 14" key="1">
    <citation type="submission" date="2019-01" db="EMBL/GenBank/DDBJ databases">
        <title>Spirosoma flava sp. nov., a propanil-degrading bacterium isolated from herbicide-contaminated soil.</title>
        <authorList>
            <person name="Zhang L."/>
            <person name="Jiang J.-D."/>
        </authorList>
    </citation>
    <scope>NUCLEOTIDE SEQUENCE [LARGE SCALE GENOMIC DNA]</scope>
    <source>
        <strain evidence="13 14">TY50</strain>
    </source>
</reference>
<evidence type="ECO:0000256" key="1">
    <source>
        <dbReference type="ARBA" id="ARBA00004571"/>
    </source>
</evidence>
<keyword evidence="13" id="KW-0675">Receptor</keyword>
<dbReference type="InterPro" id="IPR023996">
    <property type="entry name" value="TonB-dep_OMP_SusC/RagA"/>
</dbReference>
<keyword evidence="7 8" id="KW-0998">Cell outer membrane</keyword>
<feature type="domain" description="TonB-dependent receptor plug" evidence="12">
    <location>
        <begin position="114"/>
        <end position="219"/>
    </location>
</feature>
<proteinExistence type="inferred from homology"/>
<comment type="caution">
    <text evidence="13">The sequence shown here is derived from an EMBL/GenBank/DDBJ whole genome shotgun (WGS) entry which is preliminary data.</text>
</comment>
<keyword evidence="4 8" id="KW-0812">Transmembrane</keyword>
<gene>
    <name evidence="13" type="ORF">EQG79_25925</name>
</gene>
<dbReference type="Pfam" id="PF13715">
    <property type="entry name" value="CarbopepD_reg_2"/>
    <property type="match status" value="1"/>
</dbReference>
<dbReference type="InterPro" id="IPR023997">
    <property type="entry name" value="TonB-dep_OMP_SusC/RagA_CS"/>
</dbReference>
<dbReference type="Proteomes" id="UP000290407">
    <property type="component" value="Unassembled WGS sequence"/>
</dbReference>
<dbReference type="RefSeq" id="WP_129605548.1">
    <property type="nucleotide sequence ID" value="NZ_SBLB01000009.1"/>
</dbReference>
<dbReference type="InterPro" id="IPR036942">
    <property type="entry name" value="Beta-barrel_TonB_sf"/>
</dbReference>
<sequence>MQKRLCLLLVLLSLSHALWAQVRVSGTVTGRTDGKPIPGVTILEVGTNNGTTTDINGGFALTSPPNATLRFSFVGMKPYDLNVKGLTSPVSVSLEEDPAQLSEVVVTGYKEERRRDLTGAVAVVNLKQTLQESNANILSSLQGRVPGVVIQSDGTPGGSGTAIRIRGFSTIGANGPLFVIDGVPTTYSGALNPNDIESIQVLKDAAAASIYGSRASNGVIVVTTKRASSPEPKITFDTFYGVQTLRNRIEMLNANEWGQVYWQAQRNSGLTPSHPQYGNGAQPVIPPFIDAENTIPASNTDWLGAVFKPSQIQSYNLGLSMGGTKGKLYTGLNYVRDNGIQQYTNYNRLTLRLNSDYTVKNRLTIGENLQVARFGEVKANVTHDAIFQHPLIPLYDNAGNFGGPTDGLGDKLNPLGILSRNRDNQSRNWRILGNVYAQLNLMKGLNLRTSYGVDYNNGYARNFEPRFKEGRFNIVENFLTTAYSEGLVGTWSNTLNFQKTVGEAHNIGFLAGVEAIQSQSESFSARRKNFLVQDYDYAYLGAGTDLQAADGGGSRYSLLSQFGKLDYSYREKYLFSATIRRDGSSRFGANNKYGVFPAFSAGWRISDESFLKDNRYVSDLKLRASWGRTGNQEIGDFTTLNFYRTSGEFGNYDLGGGNTSAVPGYYTVQIGNNNLRWESNTQTNIGLDASLFNGKLSLTADYFDKRTDGMLINPTLLAVYGQGAPPFINAGQMRNRGFEALVTYRGNVRDFSYSVDLNASTYRNQVLSLGEGNEFFLGAEANRIVPGQPLSVFYGWVADGLFRTQSDVDAHATQPGKAPGRIRYKDLNGDGTINDQDRTYIGNPHPKLLAGMNLSAQYKGFDVSVFASGTFGNDVYNTFRKLTDFAYFPFNFGRQTLNAWTPENPGASVPAVNINNPNDELRASSYFVENGSFVNLKSLVLGYTLPAPVTKRLNIDRLRLYVQGQNLFIITNYQGMDPEVGARGPLDLGVDTQLYPHSRAINFGLNLAF</sequence>
<dbReference type="SUPFAM" id="SSF56935">
    <property type="entry name" value="Porins"/>
    <property type="match status" value="1"/>
</dbReference>
<accession>A0A4Q2UFH1</accession>
<dbReference type="NCBIfam" id="TIGR04056">
    <property type="entry name" value="OMP_RagA_SusC"/>
    <property type="match status" value="1"/>
</dbReference>
<evidence type="ECO:0000256" key="10">
    <source>
        <dbReference type="SAM" id="SignalP"/>
    </source>
</evidence>
<feature type="chain" id="PRO_5020376574" evidence="10">
    <location>
        <begin position="21"/>
        <end position="1009"/>
    </location>
</feature>
<dbReference type="NCBIfam" id="TIGR04057">
    <property type="entry name" value="SusC_RagA_signa"/>
    <property type="match status" value="1"/>
</dbReference>
<name>A0A4Q2UFH1_9BACT</name>
<feature type="signal peptide" evidence="10">
    <location>
        <begin position="1"/>
        <end position="20"/>
    </location>
</feature>
<dbReference type="Gene3D" id="2.40.170.20">
    <property type="entry name" value="TonB-dependent receptor, beta-barrel domain"/>
    <property type="match status" value="1"/>
</dbReference>
<dbReference type="AlphaFoldDB" id="A0A4Q2UFH1"/>
<dbReference type="InterPro" id="IPR039426">
    <property type="entry name" value="TonB-dep_rcpt-like"/>
</dbReference>
<dbReference type="Gene3D" id="2.60.40.1120">
    <property type="entry name" value="Carboxypeptidase-like, regulatory domain"/>
    <property type="match status" value="1"/>
</dbReference>
<dbReference type="Gene3D" id="2.170.130.10">
    <property type="entry name" value="TonB-dependent receptor, plug domain"/>
    <property type="match status" value="1"/>
</dbReference>
<keyword evidence="14" id="KW-1185">Reference proteome</keyword>
<comment type="subcellular location">
    <subcellularLocation>
        <location evidence="1 8">Cell outer membrane</location>
        <topology evidence="1 8">Multi-pass membrane protein</topology>
    </subcellularLocation>
</comment>
<dbReference type="PROSITE" id="PS52016">
    <property type="entry name" value="TONB_DEPENDENT_REC_3"/>
    <property type="match status" value="1"/>
</dbReference>
<dbReference type="EMBL" id="SBLB01000009">
    <property type="protein sequence ID" value="RYC67122.1"/>
    <property type="molecule type" value="Genomic_DNA"/>
</dbReference>
<keyword evidence="3 8" id="KW-1134">Transmembrane beta strand</keyword>
<dbReference type="Pfam" id="PF07715">
    <property type="entry name" value="Plug"/>
    <property type="match status" value="1"/>
</dbReference>
<comment type="similarity">
    <text evidence="8 9">Belongs to the TonB-dependent receptor family.</text>
</comment>
<dbReference type="InterPro" id="IPR037066">
    <property type="entry name" value="Plug_dom_sf"/>
</dbReference>
<dbReference type="Pfam" id="PF00593">
    <property type="entry name" value="TonB_dep_Rec_b-barrel"/>
    <property type="match status" value="1"/>
</dbReference>
<dbReference type="InterPro" id="IPR000531">
    <property type="entry name" value="Beta-barrel_TonB"/>
</dbReference>
<dbReference type="InterPro" id="IPR012910">
    <property type="entry name" value="Plug_dom"/>
</dbReference>
<keyword evidence="6 8" id="KW-0472">Membrane</keyword>
<evidence type="ECO:0000259" key="11">
    <source>
        <dbReference type="Pfam" id="PF00593"/>
    </source>
</evidence>
<evidence type="ECO:0000256" key="8">
    <source>
        <dbReference type="PROSITE-ProRule" id="PRU01360"/>
    </source>
</evidence>